<keyword evidence="3 7" id="KW-0645">Protease</keyword>
<evidence type="ECO:0000256" key="7">
    <source>
        <dbReference type="RuleBase" id="RU361156"/>
    </source>
</evidence>
<dbReference type="Proteomes" id="UP000749559">
    <property type="component" value="Unassembled WGS sequence"/>
</dbReference>
<evidence type="ECO:0000256" key="2">
    <source>
        <dbReference type="ARBA" id="ARBA00022645"/>
    </source>
</evidence>
<dbReference type="InterPro" id="IPR018202">
    <property type="entry name" value="Ser_caboxypep_ser_AS"/>
</dbReference>
<comment type="caution">
    <text evidence="8">The sequence shown here is derived from an EMBL/GenBank/DDBJ whole genome shotgun (WGS) entry which is preliminary data.</text>
</comment>
<dbReference type="EC" id="3.4.16.-" evidence="7"/>
<evidence type="ECO:0000256" key="6">
    <source>
        <dbReference type="ARBA" id="ARBA00023180"/>
    </source>
</evidence>
<organism evidence="8 9">
    <name type="scientific">Owenia fusiformis</name>
    <name type="common">Polychaete worm</name>
    <dbReference type="NCBI Taxonomy" id="6347"/>
    <lineage>
        <taxon>Eukaryota</taxon>
        <taxon>Metazoa</taxon>
        <taxon>Spiralia</taxon>
        <taxon>Lophotrochozoa</taxon>
        <taxon>Annelida</taxon>
        <taxon>Polychaeta</taxon>
        <taxon>Sedentaria</taxon>
        <taxon>Canalipalpata</taxon>
        <taxon>Sabellida</taxon>
        <taxon>Oweniida</taxon>
        <taxon>Oweniidae</taxon>
        <taxon>Owenia</taxon>
    </lineage>
</organism>
<dbReference type="PANTHER" id="PTHR11802">
    <property type="entry name" value="SERINE PROTEASE FAMILY S10 SERINE CARBOXYPEPTIDASE"/>
    <property type="match status" value="1"/>
</dbReference>
<dbReference type="PROSITE" id="PS00131">
    <property type="entry name" value="CARBOXYPEPT_SER_SER"/>
    <property type="match status" value="1"/>
</dbReference>
<keyword evidence="4" id="KW-0732">Signal</keyword>
<dbReference type="GO" id="GO:0004185">
    <property type="term" value="F:serine-type carboxypeptidase activity"/>
    <property type="evidence" value="ECO:0007669"/>
    <property type="project" value="UniProtKB-UniRule"/>
</dbReference>
<dbReference type="EMBL" id="CAIIXF020000007">
    <property type="protein sequence ID" value="CAH1790152.1"/>
    <property type="molecule type" value="Genomic_DNA"/>
</dbReference>
<keyword evidence="9" id="KW-1185">Reference proteome</keyword>
<dbReference type="InterPro" id="IPR001563">
    <property type="entry name" value="Peptidase_S10"/>
</dbReference>
<reference evidence="8" key="1">
    <citation type="submission" date="2022-03" db="EMBL/GenBank/DDBJ databases">
        <authorList>
            <person name="Martin C."/>
        </authorList>
    </citation>
    <scope>NUCLEOTIDE SEQUENCE</scope>
</reference>
<gene>
    <name evidence="8" type="ORF">OFUS_LOCUS15400</name>
</gene>
<keyword evidence="2 7" id="KW-0121">Carboxypeptidase</keyword>
<accession>A0A8J1TS50</accession>
<name>A0A8J1TS50_OWEFU</name>
<keyword evidence="6" id="KW-0325">Glycoprotein</keyword>
<dbReference type="GO" id="GO:0006508">
    <property type="term" value="P:proteolysis"/>
    <property type="evidence" value="ECO:0007669"/>
    <property type="project" value="UniProtKB-KW"/>
</dbReference>
<dbReference type="InterPro" id="IPR029058">
    <property type="entry name" value="AB_hydrolase_fold"/>
</dbReference>
<dbReference type="PANTHER" id="PTHR11802:SF472">
    <property type="entry name" value="SERINE CARBOXYPEPTIDASE CPVL-RELATED"/>
    <property type="match status" value="1"/>
</dbReference>
<protein>
    <recommendedName>
        <fullName evidence="7">Carboxypeptidase</fullName>
        <ecNumber evidence="7">3.4.16.-</ecNumber>
    </recommendedName>
</protein>
<comment type="similarity">
    <text evidence="1 7">Belongs to the peptidase S10 family.</text>
</comment>
<dbReference type="Gene3D" id="3.40.50.1820">
    <property type="entry name" value="alpha/beta hydrolase"/>
    <property type="match status" value="1"/>
</dbReference>
<evidence type="ECO:0000256" key="4">
    <source>
        <dbReference type="ARBA" id="ARBA00022729"/>
    </source>
</evidence>
<evidence type="ECO:0000313" key="8">
    <source>
        <dbReference type="EMBL" id="CAH1790152.1"/>
    </source>
</evidence>
<dbReference type="SUPFAM" id="SSF53474">
    <property type="entry name" value="alpha/beta-Hydrolases"/>
    <property type="match status" value="1"/>
</dbReference>
<evidence type="ECO:0000313" key="9">
    <source>
        <dbReference type="Proteomes" id="UP000749559"/>
    </source>
</evidence>
<dbReference type="PRINTS" id="PR00724">
    <property type="entry name" value="CRBOXYPTASEC"/>
</dbReference>
<evidence type="ECO:0000256" key="1">
    <source>
        <dbReference type="ARBA" id="ARBA00009431"/>
    </source>
</evidence>
<dbReference type="Pfam" id="PF00450">
    <property type="entry name" value="Peptidase_S10"/>
    <property type="match status" value="1"/>
</dbReference>
<evidence type="ECO:0000256" key="3">
    <source>
        <dbReference type="ARBA" id="ARBA00022670"/>
    </source>
</evidence>
<proteinExistence type="inferred from homology"/>
<dbReference type="FunFam" id="3.40.50.1820:FF:000096">
    <property type="entry name" value="Carboxypeptidase vitellogenic-like"/>
    <property type="match status" value="1"/>
</dbReference>
<keyword evidence="5 7" id="KW-0378">Hydrolase</keyword>
<dbReference type="OrthoDB" id="443318at2759"/>
<evidence type="ECO:0000256" key="5">
    <source>
        <dbReference type="ARBA" id="ARBA00022801"/>
    </source>
</evidence>
<sequence length="479" mass="54220">MMKVFMFLVLGVVYGRTYHRNPLRSMFPKTIPPVRFDGVGPGSPLFLTPYLEKGMADKARMLSEVGPLTIGGQVVANNGNAGYLTVDKTYNSNMFFWFYPALVNSLDAPVLLWLQGGPGGPSVFGMFNENGPFYVDEDMNLQPRKYGWTNKYNMLYIDNPVGCGFSFTGSDGGYSTNQTAVADNLYRALTQFFQIFSAYKNNPFYITGESYAGKYVPAIAYRIYKETQPKVPINLKGMAIGDGLCDPETMLPQYGDFMFNTGLLDENQRDYFNKQTALGVQYIKQGKWVSAFNIFDILLNGDTIPYPSFFTNATGSTDYYNFLRTQSPPEFNFYSSFLQQTSIRSKIHVGNLTFHAGDKVEHFLLEDVMKSVKPWISELLDSGLKSLFYSGQLDVIIAVPLTEAFLQTVDWQWAPDYKTTGRLVWKIQQSDIDVAGYVRQVNNLYQVIVRGGGHILPYDQPARTFDMIDRFINDKAFHK</sequence>
<dbReference type="AlphaFoldDB" id="A0A8J1TS50"/>